<evidence type="ECO:0000313" key="1">
    <source>
        <dbReference type="EMBL" id="MDZ5608386.1"/>
    </source>
</evidence>
<name>A0ABU5JY56_9BACI</name>
<dbReference type="EMBL" id="JAXOVW010000031">
    <property type="protein sequence ID" value="MDZ5608386.1"/>
    <property type="molecule type" value="Genomic_DNA"/>
</dbReference>
<keyword evidence="2" id="KW-1185">Reference proteome</keyword>
<accession>A0ABU5JY56</accession>
<protein>
    <submittedName>
        <fullName evidence="1">DUF4263 domain-containing protein</fullName>
    </submittedName>
</protein>
<feature type="non-terminal residue" evidence="1">
    <location>
        <position position="73"/>
    </location>
</feature>
<dbReference type="Proteomes" id="UP001291930">
    <property type="component" value="Unassembled WGS sequence"/>
</dbReference>
<comment type="caution">
    <text evidence="1">The sequence shown here is derived from an EMBL/GenBank/DDBJ whole genome shotgun (WGS) entry which is preliminary data.</text>
</comment>
<evidence type="ECO:0000313" key="2">
    <source>
        <dbReference type="Proteomes" id="UP001291930"/>
    </source>
</evidence>
<sequence length="73" mass="8733">MKLYKGQDYCFLSESDRLEYEKVRESEKIYPLASGILSEISVNKFHEYPKAARHNIYLFPNNYLDMVELQNHD</sequence>
<gene>
    <name evidence="1" type="ORF">U2I54_15110</name>
</gene>
<organism evidence="1 2">
    <name type="scientific">Bacillus bingmayongensis</name>
    <dbReference type="NCBI Taxonomy" id="1150157"/>
    <lineage>
        <taxon>Bacteria</taxon>
        <taxon>Bacillati</taxon>
        <taxon>Bacillota</taxon>
        <taxon>Bacilli</taxon>
        <taxon>Bacillales</taxon>
        <taxon>Bacillaceae</taxon>
        <taxon>Bacillus</taxon>
    </lineage>
</organism>
<reference evidence="2" key="1">
    <citation type="submission" date="2023-11" db="EMBL/GenBank/DDBJ databases">
        <title>Genome Sequence of Bacillus pseudomycoides stain BUPM19.</title>
        <authorList>
            <person name="Farhat A."/>
        </authorList>
    </citation>
    <scope>NUCLEOTIDE SEQUENCE [LARGE SCALE GENOMIC DNA]</scope>
    <source>
        <strain evidence="2">BUPM19</strain>
    </source>
</reference>
<proteinExistence type="predicted"/>